<gene>
    <name evidence="4" type="ORF">GCM10022212_15290</name>
</gene>
<feature type="domain" description="PilY1 beta-propeller" evidence="3">
    <location>
        <begin position="1042"/>
        <end position="1389"/>
    </location>
</feature>
<keyword evidence="2" id="KW-0106">Calcium</keyword>
<organism evidence="4 5">
    <name type="scientific">Actimicrobium antarcticum</name>
    <dbReference type="NCBI Taxonomy" id="1051899"/>
    <lineage>
        <taxon>Bacteria</taxon>
        <taxon>Pseudomonadati</taxon>
        <taxon>Pseudomonadota</taxon>
        <taxon>Betaproteobacteria</taxon>
        <taxon>Burkholderiales</taxon>
        <taxon>Oxalobacteraceae</taxon>
        <taxon>Actimicrobium</taxon>
    </lineage>
</organism>
<keyword evidence="1" id="KW-0479">Metal-binding</keyword>
<evidence type="ECO:0000313" key="4">
    <source>
        <dbReference type="EMBL" id="GAA4019854.1"/>
    </source>
</evidence>
<evidence type="ECO:0000313" key="5">
    <source>
        <dbReference type="Proteomes" id="UP001501353"/>
    </source>
</evidence>
<name>A0ABP7T2D9_9BURK</name>
<dbReference type="EMBL" id="BAAAZE010000007">
    <property type="protein sequence ID" value="GAA4019854.1"/>
    <property type="molecule type" value="Genomic_DNA"/>
</dbReference>
<dbReference type="Proteomes" id="UP001501353">
    <property type="component" value="Unassembled WGS sequence"/>
</dbReference>
<reference evidence="5" key="1">
    <citation type="journal article" date="2019" name="Int. J. Syst. Evol. Microbiol.">
        <title>The Global Catalogue of Microorganisms (GCM) 10K type strain sequencing project: providing services to taxonomists for standard genome sequencing and annotation.</title>
        <authorList>
            <consortium name="The Broad Institute Genomics Platform"/>
            <consortium name="The Broad Institute Genome Sequencing Center for Infectious Disease"/>
            <person name="Wu L."/>
            <person name="Ma J."/>
        </authorList>
    </citation>
    <scope>NUCLEOTIDE SEQUENCE [LARGE SCALE GENOMIC DNA]</scope>
    <source>
        <strain evidence="5">JCM 16673</strain>
    </source>
</reference>
<protein>
    <recommendedName>
        <fullName evidence="3">PilY1 beta-propeller domain-containing protein</fullName>
    </recommendedName>
</protein>
<sequence>MPSWAAPLNLANAPLYTNTAVKPQVMINMSKDQQLYFKAYNDYSDLLGNGVVQTTYTNTVEYYGYFNSGICYDYSGTKGRFEPAKVADGNHYCSGKWSGNFLNWATMSRMDAVRKLLYGGMRSTDTSETVLERSYQPMDAHAWAKYYNGADLDKLTPFTVAQTVGTPLTSLSSLTINPGEKTITTTTAWSDFRLGDQIRLDATGAGSAGMYMIGWVSQTPGELKIQVAQNGIPAEASGTFSNWKVTNLTRTGLTLCNVTPDDTSATNRYSQSNKAAPQIRVARGNYALWASNERWQCNWAEEKAGTQGAAGSSNGNVPLISGLDASADNPRRAERGLNALSAPATTGEYIARVQVCVDGLKTGEKCKQYPDGTFKPVGLLQSYGDSDSNLIQFGLMTGSYSKNISGGVLRKDVKDFASEVDAALPSSNGKFTAEKGIVYTMNKLRIYGYDYGEGTYINNDGCTFQMPGLVLTGGGSNQGDFANEGKCSSWGNPMSEIYLESLRYFAGKQPTSSYVYSSGSKDAALGLEVITTWTDPLTPTNYCSSLNTLVFNPSVSTYDGDQMDKLSDLGSTLSAANLTTQIGEAEGINGNKWFVGNSGSSSDGMCTAKTIQALGDATGLCPEGPAQKGTFQMAGAAWYAHTNRIRPASNPVAAVVPASDKTSLKVATYGIQLATSTPKINITVDGKQVTLLPAYWLNAGGRGVYSSGTIVDFKIISQTADAGSFYVNWEDSSQGGDFDQDVWGILSYTVSGSTVKVSTAVVGASSLNQQGFGYVISGTDKDGPHFHSGAYGFNFNDASNLSVTPLGPNTNASGGCNNCQNGQAKTTASYQVTGNGASQLRDPLYYAAKWGGFTDLNNNGRPDLKREWDKKNTNGTSGADGIPDNYFFVTNPAALENSLQQAFRSILTNASSASVASNSASLNTSSYVYQARFNASDWSGQLLAFAIDQAGMISADAQWDAGQVLNAKAPASRVILTYNKFTKAGIPFVWDKLPPSYQLALNTDFTSVNDNLGEQRVNWLRGDKSKEGTEVGQFRARETSILGDIINSNPQYVGTPNGGFPDADYPAFIKEKADRIPMIYVGSNDGMLHGFSATDGSEKLGFIPSRLMATLSGLTEQGTSHRYMVDGSPMVRDAKVNGTWKTFLVGTLAGGGQSVFALDVTDPSSFSATDAQAANIVQWEFTDAVDADLGYTFGQPSIVKMANGRWAAVFGNGYNNQSSGKAFLYIVFLDRAVGKQTWEIGVDYLKLSADTADGMVGTPGTPNGLSEPLPVDVDGNGMVDAVYAGDLAGNVWKFKLGGADPASWGRAERLFTATSANGVVQPITSAPDLIRNPVGGYVVTFGTGRYLQVSDTSDLATQTFYGIWDQDGSAAPSPAITRSVLQQQTMLAEVTAASKISYRLTSNNLVNYTTQKGWYLDLQTPSSTLPQGERVIFNPAIRAGRVIFSTLIPSTTPCDYGGGGWLMELDAVSGSRLSVTPFDVDNNKEFTVGDFLAVNDTSAKIPVSGRRSSIGIPSAPTIIKGEPKREYKILSGSKGGTESVLENAASSSGRLSWREIMR</sequence>
<evidence type="ECO:0000256" key="2">
    <source>
        <dbReference type="ARBA" id="ARBA00022837"/>
    </source>
</evidence>
<proteinExistence type="predicted"/>
<evidence type="ECO:0000256" key="1">
    <source>
        <dbReference type="ARBA" id="ARBA00022723"/>
    </source>
</evidence>
<dbReference type="Pfam" id="PF05567">
    <property type="entry name" value="T4P_PilY1"/>
    <property type="match status" value="1"/>
</dbReference>
<evidence type="ECO:0000259" key="3">
    <source>
        <dbReference type="Pfam" id="PF05567"/>
    </source>
</evidence>
<accession>A0ABP7T2D9</accession>
<comment type="caution">
    <text evidence="4">The sequence shown here is derived from an EMBL/GenBank/DDBJ whole genome shotgun (WGS) entry which is preliminary data.</text>
</comment>
<keyword evidence="5" id="KW-1185">Reference proteome</keyword>
<dbReference type="InterPro" id="IPR008707">
    <property type="entry name" value="B-propeller_PilY1"/>
</dbReference>